<evidence type="ECO:0000256" key="1">
    <source>
        <dbReference type="SAM" id="MobiDB-lite"/>
    </source>
</evidence>
<keyword evidence="3" id="KW-1185">Reference proteome</keyword>
<organism evidence="2 3">
    <name type="scientific">Rhizopogon vinicolor AM-OR11-026</name>
    <dbReference type="NCBI Taxonomy" id="1314800"/>
    <lineage>
        <taxon>Eukaryota</taxon>
        <taxon>Fungi</taxon>
        <taxon>Dikarya</taxon>
        <taxon>Basidiomycota</taxon>
        <taxon>Agaricomycotina</taxon>
        <taxon>Agaricomycetes</taxon>
        <taxon>Agaricomycetidae</taxon>
        <taxon>Boletales</taxon>
        <taxon>Suillineae</taxon>
        <taxon>Rhizopogonaceae</taxon>
        <taxon>Rhizopogon</taxon>
    </lineage>
</organism>
<feature type="non-terminal residue" evidence="2">
    <location>
        <position position="110"/>
    </location>
</feature>
<reference evidence="2 3" key="1">
    <citation type="submission" date="2016-06" db="EMBL/GenBank/DDBJ databases">
        <title>Comparative genomics of the ectomycorrhizal sister species Rhizopogon vinicolor and Rhizopogon vesiculosus (Basidiomycota: Boletales) reveals a divergence of the mating type B locus.</title>
        <authorList>
            <consortium name="DOE Joint Genome Institute"/>
            <person name="Mujic A.B."/>
            <person name="Kuo A."/>
            <person name="Tritt A."/>
            <person name="Lipzen A."/>
            <person name="Chen C."/>
            <person name="Johnson J."/>
            <person name="Sharma A."/>
            <person name="Barry K."/>
            <person name="Grigoriev I.V."/>
            <person name="Spatafora J.W."/>
        </authorList>
    </citation>
    <scope>NUCLEOTIDE SEQUENCE [LARGE SCALE GENOMIC DNA]</scope>
    <source>
        <strain evidence="2 3">AM-OR11-026</strain>
    </source>
</reference>
<dbReference type="Proteomes" id="UP000092154">
    <property type="component" value="Unassembled WGS sequence"/>
</dbReference>
<dbReference type="AlphaFoldDB" id="A0A1B7MI60"/>
<dbReference type="EMBL" id="KV449055">
    <property type="protein sequence ID" value="OAX32293.1"/>
    <property type="molecule type" value="Genomic_DNA"/>
</dbReference>
<name>A0A1B7MI60_9AGAM</name>
<dbReference type="OrthoDB" id="439993at2759"/>
<protein>
    <submittedName>
        <fullName evidence="2">Uncharacterized protein</fullName>
    </submittedName>
</protein>
<proteinExistence type="predicted"/>
<evidence type="ECO:0000313" key="3">
    <source>
        <dbReference type="Proteomes" id="UP000092154"/>
    </source>
</evidence>
<gene>
    <name evidence="2" type="ORF">K503DRAFT_623573</name>
</gene>
<accession>A0A1B7MI60</accession>
<dbReference type="STRING" id="1314800.A0A1B7MI60"/>
<sequence length="110" mass="12244">MATSPSFAFVPRNVSKNRKQQGTSVHVPSPLSFEPTLSAKRESSYPAPFVIDKGKGKAPEPTPSSKAVYNEKDIYILVVLAFSDYALWIDSDLRRKTEESLQREEHDAGC</sequence>
<evidence type="ECO:0000313" key="2">
    <source>
        <dbReference type="EMBL" id="OAX32293.1"/>
    </source>
</evidence>
<feature type="region of interest" description="Disordered" evidence="1">
    <location>
        <begin position="12"/>
        <end position="42"/>
    </location>
</feature>
<dbReference type="InParanoid" id="A0A1B7MI60"/>